<dbReference type="EMBL" id="JAEKNS010000151">
    <property type="protein sequence ID" value="MBJ7596200.1"/>
    <property type="molecule type" value="Genomic_DNA"/>
</dbReference>
<dbReference type="PIRSF" id="PIRSF004848">
    <property type="entry name" value="YBL036c_PLPDEIII"/>
    <property type="match status" value="1"/>
</dbReference>
<sequence length="270" mass="28117">MRHAGAAAAPTTAVSCLSTWGSEPALRDDSAARPVSEPSAAEVAERLEKVRDRVRRAAAAAGRDPAGIRLLAVTKGHSVDAVATAASLGLRDIGESRVQEAQGKRSAFAGGDVTWHMIGHLQRNKARAAATLFDVVHSVDGIALAAALARHRTGAPTPLRVFVEVELTGIAGRTGATPDETPALLDELCALAELEVAGLMTIAPPGAPELADDCFARLRDLRDALRDRQGMTLDGLSMGMSDDFEIAIAHGATVIRLGRVLFGNGLVAGR</sequence>
<evidence type="ECO:0000313" key="7">
    <source>
        <dbReference type="EMBL" id="PZR78500.1"/>
    </source>
</evidence>
<dbReference type="EMBL" id="QHBU01000256">
    <property type="protein sequence ID" value="PZR78500.1"/>
    <property type="molecule type" value="Genomic_DNA"/>
</dbReference>
<reference evidence="7" key="2">
    <citation type="submission" date="2018-05" db="EMBL/GenBank/DDBJ databases">
        <authorList>
            <person name="Ferrari B."/>
        </authorList>
    </citation>
    <scope>NUCLEOTIDE SEQUENCE</scope>
    <source>
        <strain evidence="7">RRmetagenome_bin12</strain>
    </source>
</reference>
<dbReference type="PANTHER" id="PTHR10146:SF14">
    <property type="entry name" value="PYRIDOXAL PHOSPHATE HOMEOSTASIS PROTEIN"/>
    <property type="match status" value="1"/>
</dbReference>
<reference evidence="7 8" key="1">
    <citation type="journal article" date="2017" name="Nature">
        <title>Atmospheric trace gases support primary production in Antarctic desert surface soil.</title>
        <authorList>
            <person name="Ji M."/>
            <person name="Greening C."/>
            <person name="Vanwonterghem I."/>
            <person name="Carere C.R."/>
            <person name="Bay S.K."/>
            <person name="Steen J.A."/>
            <person name="Montgomery K."/>
            <person name="Lines T."/>
            <person name="Beardall J."/>
            <person name="van Dorst J."/>
            <person name="Snape I."/>
            <person name="Stott M.B."/>
            <person name="Hugenholtz P."/>
            <person name="Ferrari B.C."/>
        </authorList>
    </citation>
    <scope>NUCLEOTIDE SEQUENCE [LARGE SCALE GENOMIC DNA]</scope>
    <source>
        <strain evidence="7">RRmetagenome_bin12</strain>
    </source>
</reference>
<dbReference type="HAMAP" id="MF_02087">
    <property type="entry name" value="PLP_homeostasis"/>
    <property type="match status" value="1"/>
</dbReference>
<dbReference type="Proteomes" id="UP000606991">
    <property type="component" value="Unassembled WGS sequence"/>
</dbReference>
<reference evidence="6 9" key="3">
    <citation type="submission" date="2020-10" db="EMBL/GenBank/DDBJ databases">
        <title>Ca. Dormibacterota MAGs.</title>
        <authorList>
            <person name="Montgomery K."/>
        </authorList>
    </citation>
    <scope>NUCLEOTIDE SEQUENCE [LARGE SCALE GENOMIC DNA]</scope>
    <source>
        <strain evidence="6">SC8812_S17_18</strain>
    </source>
</reference>
<dbReference type="SUPFAM" id="SSF51419">
    <property type="entry name" value="PLP-binding barrel"/>
    <property type="match status" value="1"/>
</dbReference>
<feature type="modified residue" description="N6-(pyridoxal phosphate)lysine" evidence="2 3">
    <location>
        <position position="75"/>
    </location>
</feature>
<feature type="domain" description="Alanine racemase N-terminal" evidence="5">
    <location>
        <begin position="47"/>
        <end position="263"/>
    </location>
</feature>
<accession>A0A2W5Z062</accession>
<dbReference type="PANTHER" id="PTHR10146">
    <property type="entry name" value="PROLINE SYNTHETASE CO-TRANSCRIBED BACTERIAL HOMOLOG PROTEIN"/>
    <property type="match status" value="1"/>
</dbReference>
<dbReference type="AlphaFoldDB" id="A0A2W5Z062"/>
<proteinExistence type="inferred from homology"/>
<comment type="caution">
    <text evidence="7">The sequence shown here is derived from an EMBL/GenBank/DDBJ whole genome shotgun (WGS) entry which is preliminary data.</text>
</comment>
<dbReference type="Gene3D" id="3.20.20.10">
    <property type="entry name" value="Alanine racemase"/>
    <property type="match status" value="1"/>
</dbReference>
<dbReference type="Pfam" id="PF01168">
    <property type="entry name" value="Ala_racemase_N"/>
    <property type="match status" value="1"/>
</dbReference>
<evidence type="ECO:0000256" key="2">
    <source>
        <dbReference type="HAMAP-Rule" id="MF_02087"/>
    </source>
</evidence>
<dbReference type="InterPro" id="IPR029066">
    <property type="entry name" value="PLP-binding_barrel"/>
</dbReference>
<dbReference type="InterPro" id="IPR011078">
    <property type="entry name" value="PyrdxlP_homeostasis"/>
</dbReference>
<comment type="similarity">
    <text evidence="2 4">Belongs to the pyridoxal phosphate-binding protein YggS/PROSC family.</text>
</comment>
<evidence type="ECO:0000256" key="4">
    <source>
        <dbReference type="RuleBase" id="RU004514"/>
    </source>
</evidence>
<evidence type="ECO:0000313" key="8">
    <source>
        <dbReference type="Proteomes" id="UP000248724"/>
    </source>
</evidence>
<dbReference type="NCBIfam" id="TIGR00044">
    <property type="entry name" value="YggS family pyridoxal phosphate-dependent enzyme"/>
    <property type="match status" value="1"/>
</dbReference>
<name>A0A2W5Z062_9BACT</name>
<evidence type="ECO:0000256" key="1">
    <source>
        <dbReference type="ARBA" id="ARBA00022898"/>
    </source>
</evidence>
<dbReference type="PROSITE" id="PS51257">
    <property type="entry name" value="PROKAR_LIPOPROTEIN"/>
    <property type="match status" value="1"/>
</dbReference>
<comment type="cofactor">
    <cofactor evidence="3">
        <name>pyridoxal 5'-phosphate</name>
        <dbReference type="ChEBI" id="CHEBI:597326"/>
    </cofactor>
</comment>
<evidence type="ECO:0000259" key="5">
    <source>
        <dbReference type="Pfam" id="PF01168"/>
    </source>
</evidence>
<evidence type="ECO:0000313" key="6">
    <source>
        <dbReference type="EMBL" id="MBJ7596200.1"/>
    </source>
</evidence>
<organism evidence="7 8">
    <name type="scientific">Candidatus Aeolococcus gillhamiae</name>
    <dbReference type="NCBI Taxonomy" id="3127015"/>
    <lineage>
        <taxon>Bacteria</taxon>
        <taxon>Bacillati</taxon>
        <taxon>Candidatus Dormiibacterota</taxon>
        <taxon>Candidatus Dormibacteria</taxon>
        <taxon>Candidatus Aeolococcales</taxon>
        <taxon>Candidatus Aeolococcaceae</taxon>
        <taxon>Candidatus Aeolococcus</taxon>
    </lineage>
</organism>
<dbReference type="Proteomes" id="UP000248724">
    <property type="component" value="Unassembled WGS sequence"/>
</dbReference>
<dbReference type="InterPro" id="IPR001608">
    <property type="entry name" value="Ala_racemase_N"/>
</dbReference>
<accession>A0A934K0B1</accession>
<evidence type="ECO:0000313" key="9">
    <source>
        <dbReference type="Proteomes" id="UP000606991"/>
    </source>
</evidence>
<keyword evidence="1 2" id="KW-0663">Pyridoxal phosphate</keyword>
<gene>
    <name evidence="7" type="ORF">DLM65_12640</name>
    <name evidence="6" type="ORF">JF886_15330</name>
</gene>
<protein>
    <recommendedName>
        <fullName evidence="2">Pyridoxal phosphate homeostasis protein</fullName>
        <shortName evidence="2">PLP homeostasis protein</shortName>
    </recommendedName>
</protein>
<dbReference type="GO" id="GO:0030170">
    <property type="term" value="F:pyridoxal phosphate binding"/>
    <property type="evidence" value="ECO:0007669"/>
    <property type="project" value="UniProtKB-UniRule"/>
</dbReference>
<dbReference type="CDD" id="cd00635">
    <property type="entry name" value="PLPDE_III_YBL036c_like"/>
    <property type="match status" value="1"/>
</dbReference>
<evidence type="ECO:0000256" key="3">
    <source>
        <dbReference type="PIRSR" id="PIRSR004848-1"/>
    </source>
</evidence>
<comment type="function">
    <text evidence="2">Pyridoxal 5'-phosphate (PLP)-binding protein, which is involved in PLP homeostasis.</text>
</comment>